<proteinExistence type="predicted"/>
<comment type="caution">
    <text evidence="1">The sequence shown here is derived from an EMBL/GenBank/DDBJ whole genome shotgun (WGS) entry which is preliminary data.</text>
</comment>
<evidence type="ECO:0000313" key="2">
    <source>
        <dbReference type="Proteomes" id="UP000663889"/>
    </source>
</evidence>
<organism evidence="1 2">
    <name type="scientific">Rotaria sordida</name>
    <dbReference type="NCBI Taxonomy" id="392033"/>
    <lineage>
        <taxon>Eukaryota</taxon>
        <taxon>Metazoa</taxon>
        <taxon>Spiralia</taxon>
        <taxon>Gnathifera</taxon>
        <taxon>Rotifera</taxon>
        <taxon>Eurotatoria</taxon>
        <taxon>Bdelloidea</taxon>
        <taxon>Philodinida</taxon>
        <taxon>Philodinidae</taxon>
        <taxon>Rotaria</taxon>
    </lineage>
</organism>
<name>A0A815U6G1_9BILA</name>
<evidence type="ECO:0000313" key="1">
    <source>
        <dbReference type="EMBL" id="CAF1514475.1"/>
    </source>
</evidence>
<dbReference type="Proteomes" id="UP000663889">
    <property type="component" value="Unassembled WGS sequence"/>
</dbReference>
<protein>
    <submittedName>
        <fullName evidence="1">Uncharacterized protein</fullName>
    </submittedName>
</protein>
<sequence length="224" mass="25813">MASSKRQSSLFVKNELVAVIPEAEKQQDNGNILDENNIFIPDRYLARMANTDLLDQFINLIICVNVETEKRLHNLFNLKREHQETDDQGKSKKIKVDNDYKSCEMESVFTHPSPSDMVEYEHDEFVPDRTYILNSIFLYKLSIPIPPIPNDISIIFLFYFPNEYSIIPDNDLNLRAPLTFEDNGMDDNGHIMQVQYVIGTVPDNRSDDILLNVTTVCLSDSKYG</sequence>
<dbReference type="EMBL" id="CAJNOU010006878">
    <property type="protein sequence ID" value="CAF1514475.1"/>
    <property type="molecule type" value="Genomic_DNA"/>
</dbReference>
<gene>
    <name evidence="1" type="ORF">SEV965_LOCUS36715</name>
</gene>
<accession>A0A815U6G1</accession>
<reference evidence="1" key="1">
    <citation type="submission" date="2021-02" db="EMBL/GenBank/DDBJ databases">
        <authorList>
            <person name="Nowell W R."/>
        </authorList>
    </citation>
    <scope>NUCLEOTIDE SEQUENCE</scope>
</reference>
<dbReference type="AlphaFoldDB" id="A0A815U6G1"/>